<organism evidence="3 4">
    <name type="scientific">Micromonospora zamorensis</name>
    <dbReference type="NCBI Taxonomy" id="709883"/>
    <lineage>
        <taxon>Bacteria</taxon>
        <taxon>Bacillati</taxon>
        <taxon>Actinomycetota</taxon>
        <taxon>Actinomycetes</taxon>
        <taxon>Micromonosporales</taxon>
        <taxon>Micromonosporaceae</taxon>
        <taxon>Micromonospora</taxon>
    </lineage>
</organism>
<feature type="transmembrane region" description="Helical" evidence="2">
    <location>
        <begin position="23"/>
        <end position="42"/>
    </location>
</feature>
<protein>
    <submittedName>
        <fullName evidence="3">DUF624 domain-containing protein</fullName>
    </submittedName>
</protein>
<keyword evidence="2" id="KW-1133">Transmembrane helix</keyword>
<name>A0ABZ1PJA3_9ACTN</name>
<feature type="transmembrane region" description="Helical" evidence="2">
    <location>
        <begin position="171"/>
        <end position="193"/>
    </location>
</feature>
<gene>
    <name evidence="3" type="ORF">OG375_07630</name>
</gene>
<accession>A0ABZ1PJA3</accession>
<dbReference type="RefSeq" id="WP_328374082.1">
    <property type="nucleotide sequence ID" value="NZ_CP107936.1"/>
</dbReference>
<dbReference type="EMBL" id="CP107941">
    <property type="protein sequence ID" value="WUI84178.1"/>
    <property type="molecule type" value="Genomic_DNA"/>
</dbReference>
<evidence type="ECO:0000256" key="1">
    <source>
        <dbReference type="SAM" id="MobiDB-lite"/>
    </source>
</evidence>
<evidence type="ECO:0000256" key="2">
    <source>
        <dbReference type="SAM" id="Phobius"/>
    </source>
</evidence>
<evidence type="ECO:0000313" key="3">
    <source>
        <dbReference type="EMBL" id="WUI84178.1"/>
    </source>
</evidence>
<sequence length="270" mass="29385">MTGTAQVWRQFGDGPLSRITSRVYILLVVELLLLLTTVPGLLPLLLLDRDPSNLPLVALFLLPVGPAISAALYALRHQRLDLTDLRPAALFWRGYRANLSGTLRVWVPTLLWLTVLALNLAYRGAVGLAGWWVVPLVLLAVGVTLCAANALVITALFDFRTRDVLRLAVHFLVRTPGVTVGTALLLAAAAGITAVFSEAVLAMLGSVAILAFLRVSDPMIHLIRKEFTHEPARHRQGALRGRLQPGAVARGRVEAGPPSLRQRPERPSHR</sequence>
<keyword evidence="4" id="KW-1185">Reference proteome</keyword>
<feature type="transmembrane region" description="Helical" evidence="2">
    <location>
        <begin position="199"/>
        <end position="215"/>
    </location>
</feature>
<proteinExistence type="predicted"/>
<dbReference type="Pfam" id="PF04854">
    <property type="entry name" value="DUF624"/>
    <property type="match status" value="1"/>
</dbReference>
<feature type="transmembrane region" description="Helical" evidence="2">
    <location>
        <begin position="128"/>
        <end position="159"/>
    </location>
</feature>
<feature type="transmembrane region" description="Helical" evidence="2">
    <location>
        <begin position="54"/>
        <end position="75"/>
    </location>
</feature>
<dbReference type="Proteomes" id="UP001346877">
    <property type="component" value="Chromosome"/>
</dbReference>
<reference evidence="3 4" key="1">
    <citation type="submission" date="2022-10" db="EMBL/GenBank/DDBJ databases">
        <title>The complete genomes of actinobacterial strains from the NBC collection.</title>
        <authorList>
            <person name="Joergensen T.S."/>
            <person name="Alvarez Arevalo M."/>
            <person name="Sterndorff E.B."/>
            <person name="Faurdal D."/>
            <person name="Vuksanovic O."/>
            <person name="Mourched A.-S."/>
            <person name="Charusanti P."/>
            <person name="Shaw S."/>
            <person name="Blin K."/>
            <person name="Weber T."/>
        </authorList>
    </citation>
    <scope>NUCLEOTIDE SEQUENCE [LARGE SCALE GENOMIC DNA]</scope>
    <source>
        <strain evidence="3 4">NBC_00396</strain>
    </source>
</reference>
<evidence type="ECO:0000313" key="4">
    <source>
        <dbReference type="Proteomes" id="UP001346877"/>
    </source>
</evidence>
<dbReference type="InterPro" id="IPR006938">
    <property type="entry name" value="DUF624"/>
</dbReference>
<feature type="transmembrane region" description="Helical" evidence="2">
    <location>
        <begin position="103"/>
        <end position="122"/>
    </location>
</feature>
<keyword evidence="2" id="KW-0472">Membrane</keyword>
<feature type="region of interest" description="Disordered" evidence="1">
    <location>
        <begin position="233"/>
        <end position="270"/>
    </location>
</feature>
<keyword evidence="2" id="KW-0812">Transmembrane</keyword>